<keyword evidence="5 7" id="KW-0472">Membrane</keyword>
<evidence type="ECO:0000313" key="8">
    <source>
        <dbReference type="EMBL" id="MDL9980261.1"/>
    </source>
</evidence>
<dbReference type="RefSeq" id="WP_286289219.1">
    <property type="nucleotide sequence ID" value="NZ_JASXSZ010000004.1"/>
</dbReference>
<feature type="transmembrane region" description="Helical" evidence="7">
    <location>
        <begin position="226"/>
        <end position="244"/>
    </location>
</feature>
<feature type="transmembrane region" description="Helical" evidence="7">
    <location>
        <begin position="280"/>
        <end position="298"/>
    </location>
</feature>
<evidence type="ECO:0000256" key="2">
    <source>
        <dbReference type="ARBA" id="ARBA00022475"/>
    </source>
</evidence>
<comment type="caution">
    <text evidence="8">The sequence shown here is derived from an EMBL/GenBank/DDBJ whole genome shotgun (WGS) entry which is preliminary data.</text>
</comment>
<keyword evidence="9" id="KW-1185">Reference proteome</keyword>
<dbReference type="PANTHER" id="PTHR47089">
    <property type="entry name" value="ABC TRANSPORTER, PERMEASE PROTEIN"/>
    <property type="match status" value="1"/>
</dbReference>
<keyword evidence="4 7" id="KW-1133">Transmembrane helix</keyword>
<name>A0ABT7N0S0_9MICO</name>
<accession>A0ABT7N0S0</accession>
<evidence type="ECO:0000256" key="1">
    <source>
        <dbReference type="ARBA" id="ARBA00004651"/>
    </source>
</evidence>
<keyword evidence="3 7" id="KW-0812">Transmembrane</keyword>
<evidence type="ECO:0000256" key="3">
    <source>
        <dbReference type="ARBA" id="ARBA00022692"/>
    </source>
</evidence>
<reference evidence="8 9" key="1">
    <citation type="submission" date="2023-06" db="EMBL/GenBank/DDBJ databases">
        <title>Microbacterium sp. nov., isolated from a waste landfill.</title>
        <authorList>
            <person name="Wen W."/>
        </authorList>
    </citation>
    <scope>NUCLEOTIDE SEQUENCE [LARGE SCALE GENOMIC DNA]</scope>
    <source>
        <strain evidence="8 9">ASV49</strain>
    </source>
</reference>
<feature type="transmembrane region" description="Helical" evidence="7">
    <location>
        <begin position="200"/>
        <end position="219"/>
    </location>
</feature>
<feature type="compositionally biased region" description="Polar residues" evidence="6">
    <location>
        <begin position="12"/>
        <end position="23"/>
    </location>
</feature>
<dbReference type="CDD" id="cd06580">
    <property type="entry name" value="TM_PBP1_transp_TpRbsC_like"/>
    <property type="match status" value="1"/>
</dbReference>
<feature type="transmembrane region" description="Helical" evidence="7">
    <location>
        <begin position="61"/>
        <end position="86"/>
    </location>
</feature>
<feature type="transmembrane region" description="Helical" evidence="7">
    <location>
        <begin position="408"/>
        <end position="432"/>
    </location>
</feature>
<feature type="transmembrane region" description="Helical" evidence="7">
    <location>
        <begin position="136"/>
        <end position="161"/>
    </location>
</feature>
<keyword evidence="2" id="KW-1003">Cell membrane</keyword>
<dbReference type="EMBL" id="JASXSZ010000004">
    <property type="protein sequence ID" value="MDL9980261.1"/>
    <property type="molecule type" value="Genomic_DNA"/>
</dbReference>
<evidence type="ECO:0000256" key="5">
    <source>
        <dbReference type="ARBA" id="ARBA00023136"/>
    </source>
</evidence>
<evidence type="ECO:0000313" key="9">
    <source>
        <dbReference type="Proteomes" id="UP001235064"/>
    </source>
</evidence>
<proteinExistence type="predicted"/>
<evidence type="ECO:0000256" key="6">
    <source>
        <dbReference type="SAM" id="MobiDB-lite"/>
    </source>
</evidence>
<comment type="subcellular location">
    <subcellularLocation>
        <location evidence="1">Cell membrane</location>
        <topology evidence="1">Multi-pass membrane protein</topology>
    </subcellularLocation>
</comment>
<feature type="transmembrane region" description="Helical" evidence="7">
    <location>
        <begin position="327"/>
        <end position="345"/>
    </location>
</feature>
<protein>
    <submittedName>
        <fullName evidence="8">ABC transporter permease</fullName>
    </submittedName>
</protein>
<dbReference type="PANTHER" id="PTHR47089:SF1">
    <property type="entry name" value="GUANOSINE ABC TRANSPORTER PERMEASE PROTEIN NUPP"/>
    <property type="match status" value="1"/>
</dbReference>
<dbReference type="Proteomes" id="UP001235064">
    <property type="component" value="Unassembled WGS sequence"/>
</dbReference>
<feature type="transmembrane region" description="Helical" evidence="7">
    <location>
        <begin position="357"/>
        <end position="374"/>
    </location>
</feature>
<gene>
    <name evidence="8" type="ORF">QSV35_13040</name>
</gene>
<evidence type="ECO:0000256" key="4">
    <source>
        <dbReference type="ARBA" id="ARBA00022989"/>
    </source>
</evidence>
<feature type="region of interest" description="Disordered" evidence="6">
    <location>
        <begin position="1"/>
        <end position="33"/>
    </location>
</feature>
<dbReference type="InterPro" id="IPR001851">
    <property type="entry name" value="ABC_transp_permease"/>
</dbReference>
<dbReference type="Pfam" id="PF02653">
    <property type="entry name" value="BPD_transp_2"/>
    <property type="match status" value="1"/>
</dbReference>
<organism evidence="8 9">
    <name type="scientific">Microbacterium candidum</name>
    <dbReference type="NCBI Taxonomy" id="3041922"/>
    <lineage>
        <taxon>Bacteria</taxon>
        <taxon>Bacillati</taxon>
        <taxon>Actinomycetota</taxon>
        <taxon>Actinomycetes</taxon>
        <taxon>Micrococcales</taxon>
        <taxon>Microbacteriaceae</taxon>
        <taxon>Microbacterium</taxon>
    </lineage>
</organism>
<feature type="transmembrane region" description="Helical" evidence="7">
    <location>
        <begin position="107"/>
        <end position="130"/>
    </location>
</feature>
<feature type="transmembrane region" description="Helical" evidence="7">
    <location>
        <begin position="381"/>
        <end position="402"/>
    </location>
</feature>
<evidence type="ECO:0000256" key="7">
    <source>
        <dbReference type="SAM" id="Phobius"/>
    </source>
</evidence>
<sequence length="458" mass="47861">MNDDAAPPQSVPDGTTGQETTGQLPPASGPLTGTATIADTPSGTVETVPPPPRQNLIIRDIMRGSVVTTILAIVLAMLVGGILIAITDPGVQKAAGYFFARPGDTFVAIWNSVSGAYIALFQGSIINFQAASFQQAILPLTSTLGFAAPLTAAGLGVALAFRVGLFNIGAQGQMLIACAASALLTFNLGLPMFLQLPITLIVGIIGGALWGGIVGLLKARTGAHEVILTIMLNYIAFYLVSWMVRTPHVLQKPGTNQPISSPTPTNGVFPALFGAQYPQLTWAFPVVLLATLVVWWLIERSSLGFRMRAVGENPNAARAAGISVPRMFVYAMLFAGGLAGLAGMIQIQSTITTGFDGGIHAGIGFDAITVALLGRSRAWGTLFAGLLFGALKAGSFTMQALQGIPVDIVLVVQSLIVLFIAAPPLIRAIFFLPKSDEEKTAKAVRKSTKKAARKEVAA</sequence>